<reference evidence="3" key="4">
    <citation type="journal article" date="2015" name="G3 (Bethesda)">
        <title>Genome sequences of three phytopathogenic species of the Magnaporthaceae family of fungi.</title>
        <authorList>
            <person name="Okagaki L.H."/>
            <person name="Nunes C.C."/>
            <person name="Sailsbery J."/>
            <person name="Clay B."/>
            <person name="Brown D."/>
            <person name="John T."/>
            <person name="Oh Y."/>
            <person name="Young N."/>
            <person name="Fitzgerald M."/>
            <person name="Haas B.J."/>
            <person name="Zeng Q."/>
            <person name="Young S."/>
            <person name="Adiconis X."/>
            <person name="Fan L."/>
            <person name="Levin J.Z."/>
            <person name="Mitchell T.K."/>
            <person name="Okubara P.A."/>
            <person name="Farman M.L."/>
            <person name="Kohn L.M."/>
            <person name="Birren B."/>
            <person name="Ma L.-J."/>
            <person name="Dean R.A."/>
        </authorList>
    </citation>
    <scope>NUCLEOTIDE SEQUENCE</scope>
    <source>
        <strain evidence="3">ATCC 64411 / 73-15</strain>
    </source>
</reference>
<evidence type="ECO:0000313" key="2">
    <source>
        <dbReference type="EMBL" id="KLU92248.1"/>
    </source>
</evidence>
<evidence type="ECO:0000313" key="3">
    <source>
        <dbReference type="EnsemblFungi" id="MAPG_11194T0"/>
    </source>
</evidence>
<dbReference type="EnsemblFungi" id="MAPG_11194T0">
    <property type="protein sequence ID" value="MAPG_11194T0"/>
    <property type="gene ID" value="MAPG_11194"/>
</dbReference>
<dbReference type="EMBL" id="GL876979">
    <property type="protein sequence ID" value="KLU92248.1"/>
    <property type="molecule type" value="Genomic_DNA"/>
</dbReference>
<reference evidence="2" key="3">
    <citation type="submission" date="2011-03" db="EMBL/GenBank/DDBJ databases">
        <title>Annotation of Magnaporthe poae ATCC 64411.</title>
        <authorList>
            <person name="Ma L.-J."/>
            <person name="Dead R."/>
            <person name="Young S.K."/>
            <person name="Zeng Q."/>
            <person name="Gargeya S."/>
            <person name="Fitzgerald M."/>
            <person name="Haas B."/>
            <person name="Abouelleil A."/>
            <person name="Alvarado L."/>
            <person name="Arachchi H.M."/>
            <person name="Berlin A."/>
            <person name="Brown A."/>
            <person name="Chapman S.B."/>
            <person name="Chen Z."/>
            <person name="Dunbar C."/>
            <person name="Freedman E."/>
            <person name="Gearin G."/>
            <person name="Gellesch M."/>
            <person name="Goldberg J."/>
            <person name="Griggs A."/>
            <person name="Gujja S."/>
            <person name="Heiman D."/>
            <person name="Howarth C."/>
            <person name="Larson L."/>
            <person name="Lui A."/>
            <person name="MacDonald P.J.P."/>
            <person name="Mehta T."/>
            <person name="Montmayeur A."/>
            <person name="Murphy C."/>
            <person name="Neiman D."/>
            <person name="Pearson M."/>
            <person name="Priest M."/>
            <person name="Roberts A."/>
            <person name="Saif S."/>
            <person name="Shea T."/>
            <person name="Shenoy N."/>
            <person name="Sisk P."/>
            <person name="Stolte C."/>
            <person name="Sykes S."/>
            <person name="Yandava C."/>
            <person name="Wortman J."/>
            <person name="Nusbaum C."/>
            <person name="Birren B."/>
        </authorList>
    </citation>
    <scope>NUCLEOTIDE SEQUENCE</scope>
    <source>
        <strain evidence="2">ATCC 64411</strain>
    </source>
</reference>
<gene>
    <name evidence="2" type="ORF">MAPG_11194</name>
</gene>
<keyword evidence="4" id="KW-1185">Reference proteome</keyword>
<dbReference type="PANTHER" id="PTHR48229">
    <property type="entry name" value="CAIB/BAIF FAMILY ENZYME (AFU_ORTHOLOGUE AFUA_1G05360)-RELATED"/>
    <property type="match status" value="1"/>
</dbReference>
<evidence type="ECO:0000313" key="4">
    <source>
        <dbReference type="Proteomes" id="UP000011715"/>
    </source>
</evidence>
<reference evidence="4" key="1">
    <citation type="submission" date="2010-05" db="EMBL/GenBank/DDBJ databases">
        <title>The genome sequence of Magnaporthe poae strain ATCC 64411.</title>
        <authorList>
            <person name="Ma L.-J."/>
            <person name="Dead R."/>
            <person name="Young S."/>
            <person name="Zeng Q."/>
            <person name="Koehrsen M."/>
            <person name="Alvarado L."/>
            <person name="Berlin A."/>
            <person name="Chapman S.B."/>
            <person name="Chen Z."/>
            <person name="Freedman E."/>
            <person name="Gellesch M."/>
            <person name="Goldberg J."/>
            <person name="Griggs A."/>
            <person name="Gujja S."/>
            <person name="Heilman E.R."/>
            <person name="Heiman D."/>
            <person name="Hepburn T."/>
            <person name="Howarth C."/>
            <person name="Jen D."/>
            <person name="Larson L."/>
            <person name="Mehta T."/>
            <person name="Neiman D."/>
            <person name="Pearson M."/>
            <person name="Roberts A."/>
            <person name="Saif S."/>
            <person name="Shea T."/>
            <person name="Shenoy N."/>
            <person name="Sisk P."/>
            <person name="Stolte C."/>
            <person name="Sykes S."/>
            <person name="Walk T."/>
            <person name="White J."/>
            <person name="Yandava C."/>
            <person name="Haas B."/>
            <person name="Nusbaum C."/>
            <person name="Birren B."/>
        </authorList>
    </citation>
    <scope>NUCLEOTIDE SEQUENCE [LARGE SCALE GENOMIC DNA]</scope>
    <source>
        <strain evidence="4">ATCC 64411 / 73-15</strain>
    </source>
</reference>
<dbReference type="EMBL" id="ADBL01002751">
    <property type="status" value="NOT_ANNOTATED_CDS"/>
    <property type="molecule type" value="Genomic_DNA"/>
</dbReference>
<dbReference type="Proteomes" id="UP000011715">
    <property type="component" value="Unassembled WGS sequence"/>
</dbReference>
<accession>A0A0C4EEM0</accession>
<dbReference type="AlphaFoldDB" id="A0A0C4EEM0"/>
<reference evidence="2" key="2">
    <citation type="submission" date="2010-05" db="EMBL/GenBank/DDBJ databases">
        <title>The Genome Sequence of Magnaporthe poae strain ATCC 64411.</title>
        <authorList>
            <consortium name="The Broad Institute Genome Sequencing Platform"/>
            <consortium name="Broad Institute Genome Sequencing Center for Infectious Disease"/>
            <person name="Ma L.-J."/>
            <person name="Dead R."/>
            <person name="Young S."/>
            <person name="Zeng Q."/>
            <person name="Koehrsen M."/>
            <person name="Alvarado L."/>
            <person name="Berlin A."/>
            <person name="Chapman S.B."/>
            <person name="Chen Z."/>
            <person name="Freedman E."/>
            <person name="Gellesch M."/>
            <person name="Goldberg J."/>
            <person name="Griggs A."/>
            <person name="Gujja S."/>
            <person name="Heilman E.R."/>
            <person name="Heiman D."/>
            <person name="Hepburn T."/>
            <person name="Howarth C."/>
            <person name="Jen D."/>
            <person name="Larson L."/>
            <person name="Mehta T."/>
            <person name="Neiman D."/>
            <person name="Pearson M."/>
            <person name="Roberts A."/>
            <person name="Saif S."/>
            <person name="Shea T."/>
            <person name="Shenoy N."/>
            <person name="Sisk P."/>
            <person name="Stolte C."/>
            <person name="Sykes S."/>
            <person name="Walk T."/>
            <person name="White J."/>
            <person name="Yandava C."/>
            <person name="Haas B."/>
            <person name="Nusbaum C."/>
            <person name="Birren B."/>
        </authorList>
    </citation>
    <scope>NUCLEOTIDE SEQUENCE</scope>
    <source>
        <strain evidence="2">ATCC 64411</strain>
    </source>
</reference>
<name>A0A0C4EEM0_MAGP6</name>
<reference evidence="3" key="5">
    <citation type="submission" date="2015-06" db="UniProtKB">
        <authorList>
            <consortium name="EnsemblFungi"/>
        </authorList>
    </citation>
    <scope>IDENTIFICATION</scope>
    <source>
        <strain evidence="3">ATCC 64411</strain>
    </source>
</reference>
<dbReference type="OrthoDB" id="2308815at2759"/>
<protein>
    <submittedName>
        <fullName evidence="2">CAIB/BAIF family enzyme</fullName>
    </submittedName>
</protein>
<proteinExistence type="predicted"/>
<dbReference type="STRING" id="644358.A0A0C4EEM0"/>
<sequence length="174" mass="18630">MGEFMGLDEPIVPPLPNSDYQTGLVGLIGIMTAIDKRATEGGSYTVDISLNQFNRFLLAQGALDPEVQRGLRELHPAFKPRHYDDMGSLIAKGLASLMTAVPQLFRPEYFADIPSDLGGPAGTKDVLTYLKLPVEYGVTPLGPSVGSCLPGTHKAEWPQDEGGTVAESDASRTV</sequence>
<evidence type="ECO:0000256" key="1">
    <source>
        <dbReference type="SAM" id="MobiDB-lite"/>
    </source>
</evidence>
<dbReference type="PANTHER" id="PTHR48229:SF1">
    <property type="entry name" value="ALPHA METHYLACYL-COA RACEMASE-RELATED"/>
    <property type="match status" value="1"/>
</dbReference>
<dbReference type="InterPro" id="IPR052985">
    <property type="entry name" value="CoA-trans_III_biosynth/detox"/>
</dbReference>
<feature type="region of interest" description="Disordered" evidence="1">
    <location>
        <begin position="152"/>
        <end position="174"/>
    </location>
</feature>
<dbReference type="InterPro" id="IPR023606">
    <property type="entry name" value="CoA-Trfase_III_dom_1_sf"/>
</dbReference>
<dbReference type="eggNOG" id="KOG3957">
    <property type="taxonomic scope" value="Eukaryota"/>
</dbReference>
<organism evidence="3 4">
    <name type="scientific">Magnaporthiopsis poae (strain ATCC 64411 / 73-15)</name>
    <name type="common">Kentucky bluegrass fungus</name>
    <name type="synonym">Magnaporthe poae</name>
    <dbReference type="NCBI Taxonomy" id="644358"/>
    <lineage>
        <taxon>Eukaryota</taxon>
        <taxon>Fungi</taxon>
        <taxon>Dikarya</taxon>
        <taxon>Ascomycota</taxon>
        <taxon>Pezizomycotina</taxon>
        <taxon>Sordariomycetes</taxon>
        <taxon>Sordariomycetidae</taxon>
        <taxon>Magnaporthales</taxon>
        <taxon>Magnaporthaceae</taxon>
        <taxon>Magnaporthiopsis</taxon>
    </lineage>
</organism>
<dbReference type="SUPFAM" id="SSF89796">
    <property type="entry name" value="CoA-transferase family III (CaiB/BaiF)"/>
    <property type="match status" value="1"/>
</dbReference>
<dbReference type="Gene3D" id="3.40.50.10540">
    <property type="entry name" value="Crotonobetainyl-coa:carnitine coa-transferase, domain 1"/>
    <property type="match status" value="1"/>
</dbReference>
<dbReference type="VEuPathDB" id="FungiDB:MAPG_11194"/>